<dbReference type="EMBL" id="CP127294">
    <property type="protein sequence ID" value="WIX76838.1"/>
    <property type="molecule type" value="Genomic_DNA"/>
</dbReference>
<evidence type="ECO:0000313" key="3">
    <source>
        <dbReference type="Proteomes" id="UP001236014"/>
    </source>
</evidence>
<dbReference type="Proteomes" id="UP001236014">
    <property type="component" value="Chromosome"/>
</dbReference>
<protein>
    <submittedName>
        <fullName evidence="2">Uncharacterized protein</fullName>
    </submittedName>
</protein>
<sequence length="241" mass="26936">MQTSSTNTQLNTFVTWVNAYCARHRPQQRHRERRRLRSGQFRRTLAWFIARRLGGSIAGAIQYKHHGIQMVEGYAGISRAGFRAEVESEQALLRGEQLTDIATTYRHDLASPAADEVRRRLDVLATAPDFPGLVPADTARTRRFLIRYEPDIYPGTHATCVSTAATARCLPPPGAATPTAPAIERCHPLECGNVPGQHRRAAPRAPSAPRLLTQTPPEPRDPPRRTALARRRPRRASCMRP</sequence>
<dbReference type="KEGG" id="acab:QRX50_36235"/>
<gene>
    <name evidence="2" type="ORF">QRX50_36235</name>
</gene>
<feature type="region of interest" description="Disordered" evidence="1">
    <location>
        <begin position="194"/>
        <end position="241"/>
    </location>
</feature>
<dbReference type="AlphaFoldDB" id="A0A9Y2MTG7"/>
<reference evidence="2 3" key="1">
    <citation type="submission" date="2023-06" db="EMBL/GenBank/DDBJ databases">
        <authorList>
            <person name="Oyuntsetseg B."/>
            <person name="Kim S.B."/>
        </authorList>
    </citation>
    <scope>NUCLEOTIDE SEQUENCE [LARGE SCALE GENOMIC DNA]</scope>
    <source>
        <strain evidence="2 3">2-15</strain>
    </source>
</reference>
<name>A0A9Y2MTG7_9PSEU</name>
<organism evidence="2 3">
    <name type="scientific">Amycolatopsis carbonis</name>
    <dbReference type="NCBI Taxonomy" id="715471"/>
    <lineage>
        <taxon>Bacteria</taxon>
        <taxon>Bacillati</taxon>
        <taxon>Actinomycetota</taxon>
        <taxon>Actinomycetes</taxon>
        <taxon>Pseudonocardiales</taxon>
        <taxon>Pseudonocardiaceae</taxon>
        <taxon>Amycolatopsis</taxon>
    </lineage>
</organism>
<evidence type="ECO:0000256" key="1">
    <source>
        <dbReference type="SAM" id="MobiDB-lite"/>
    </source>
</evidence>
<feature type="compositionally biased region" description="Basic residues" evidence="1">
    <location>
        <begin position="227"/>
        <end position="241"/>
    </location>
</feature>
<proteinExistence type="predicted"/>
<evidence type="ECO:0000313" key="2">
    <source>
        <dbReference type="EMBL" id="WIX76838.1"/>
    </source>
</evidence>
<dbReference type="RefSeq" id="WP_285967585.1">
    <property type="nucleotide sequence ID" value="NZ_CP127294.1"/>
</dbReference>
<keyword evidence="3" id="KW-1185">Reference proteome</keyword>
<accession>A0A9Y2MTG7</accession>